<protein>
    <submittedName>
        <fullName evidence="2">Ubiquinone biosynthesis O-methyltransferase</fullName>
        <ecNumber evidence="2">2.1.1.222</ecNumber>
    </submittedName>
</protein>
<keyword evidence="3" id="KW-1185">Reference proteome</keyword>
<reference evidence="2 3" key="1">
    <citation type="submission" date="2019-02" db="EMBL/GenBank/DDBJ databases">
        <title>Deep-cultivation of Planctomycetes and their phenomic and genomic characterization uncovers novel biology.</title>
        <authorList>
            <person name="Wiegand S."/>
            <person name="Jogler M."/>
            <person name="Boedeker C."/>
            <person name="Pinto D."/>
            <person name="Vollmers J."/>
            <person name="Rivas-Marin E."/>
            <person name="Kohn T."/>
            <person name="Peeters S.H."/>
            <person name="Heuer A."/>
            <person name="Rast P."/>
            <person name="Oberbeckmann S."/>
            <person name="Bunk B."/>
            <person name="Jeske O."/>
            <person name="Meyerdierks A."/>
            <person name="Storesund J.E."/>
            <person name="Kallscheuer N."/>
            <person name="Luecker S."/>
            <person name="Lage O.M."/>
            <person name="Pohl T."/>
            <person name="Merkel B.J."/>
            <person name="Hornburger P."/>
            <person name="Mueller R.-W."/>
            <person name="Bruemmer F."/>
            <person name="Labrenz M."/>
            <person name="Spormann A.M."/>
            <person name="Op den Camp H."/>
            <person name="Overmann J."/>
            <person name="Amann R."/>
            <person name="Jetten M.S.M."/>
            <person name="Mascher T."/>
            <person name="Medema M.H."/>
            <person name="Devos D.P."/>
            <person name="Kaster A.-K."/>
            <person name="Ovreas L."/>
            <person name="Rohde M."/>
            <person name="Galperin M.Y."/>
            <person name="Jogler C."/>
        </authorList>
    </citation>
    <scope>NUCLEOTIDE SEQUENCE [LARGE SCALE GENOMIC DNA]</scope>
    <source>
        <strain evidence="2 3">K23_9</strain>
    </source>
</reference>
<dbReference type="SUPFAM" id="SSF53335">
    <property type="entry name" value="S-adenosyl-L-methionine-dependent methyltransferases"/>
    <property type="match status" value="1"/>
</dbReference>
<feature type="domain" description="Methyltransferase type 11" evidence="1">
    <location>
        <begin position="73"/>
        <end position="166"/>
    </location>
</feature>
<dbReference type="InterPro" id="IPR013216">
    <property type="entry name" value="Methyltransf_11"/>
</dbReference>
<dbReference type="Gene3D" id="3.40.50.150">
    <property type="entry name" value="Vaccinia Virus protein VP39"/>
    <property type="match status" value="1"/>
</dbReference>
<keyword evidence="2" id="KW-0489">Methyltransferase</keyword>
<accession>A0A517NYR1</accession>
<proteinExistence type="predicted"/>
<dbReference type="PANTHER" id="PTHR43591">
    <property type="entry name" value="METHYLTRANSFERASE"/>
    <property type="match status" value="1"/>
</dbReference>
<gene>
    <name evidence="2" type="primary">ubiG</name>
    <name evidence="2" type="ORF">K239x_42790</name>
</gene>
<dbReference type="RefSeq" id="WP_145420029.1">
    <property type="nucleotide sequence ID" value="NZ_CP036526.1"/>
</dbReference>
<dbReference type="AlphaFoldDB" id="A0A517NYR1"/>
<dbReference type="CDD" id="cd02440">
    <property type="entry name" value="AdoMet_MTases"/>
    <property type="match status" value="1"/>
</dbReference>
<dbReference type="EMBL" id="CP036526">
    <property type="protein sequence ID" value="QDT12270.1"/>
    <property type="molecule type" value="Genomic_DNA"/>
</dbReference>
<name>A0A517NYR1_9BACT</name>
<keyword evidence="2" id="KW-0830">Ubiquinone</keyword>
<dbReference type="GO" id="GO:0008757">
    <property type="term" value="F:S-adenosylmethionine-dependent methyltransferase activity"/>
    <property type="evidence" value="ECO:0007669"/>
    <property type="project" value="InterPro"/>
</dbReference>
<dbReference type="GO" id="GO:0032259">
    <property type="term" value="P:methylation"/>
    <property type="evidence" value="ECO:0007669"/>
    <property type="project" value="UniProtKB-KW"/>
</dbReference>
<evidence type="ECO:0000313" key="3">
    <source>
        <dbReference type="Proteomes" id="UP000319817"/>
    </source>
</evidence>
<dbReference type="InterPro" id="IPR029063">
    <property type="entry name" value="SAM-dependent_MTases_sf"/>
</dbReference>
<dbReference type="Proteomes" id="UP000319817">
    <property type="component" value="Chromosome"/>
</dbReference>
<dbReference type="Pfam" id="PF08241">
    <property type="entry name" value="Methyltransf_11"/>
    <property type="match status" value="1"/>
</dbReference>
<keyword evidence="2" id="KW-0808">Transferase</keyword>
<organism evidence="2 3">
    <name type="scientific">Stieleria marina</name>
    <dbReference type="NCBI Taxonomy" id="1930275"/>
    <lineage>
        <taxon>Bacteria</taxon>
        <taxon>Pseudomonadati</taxon>
        <taxon>Planctomycetota</taxon>
        <taxon>Planctomycetia</taxon>
        <taxon>Pirellulales</taxon>
        <taxon>Pirellulaceae</taxon>
        <taxon>Stieleria</taxon>
    </lineage>
</organism>
<dbReference type="GO" id="GO:0102208">
    <property type="term" value="F:2-polyprenyl-6-hydroxyphenol methylase activity"/>
    <property type="evidence" value="ECO:0007669"/>
    <property type="project" value="UniProtKB-EC"/>
</dbReference>
<dbReference type="OrthoDB" id="3206826at2"/>
<evidence type="ECO:0000313" key="2">
    <source>
        <dbReference type="EMBL" id="QDT12270.1"/>
    </source>
</evidence>
<sequence>MIEYSRSPESSQKIHDKEVAVFSLGENLDPRTVESFGEEWEHFSEFDEKDLGVIGPMYFSILLPYLNKEVNLLDAGCGTGRWSKYLSTKVGWIEAIDPSSAVQAAGKLLEDSPNVRITRAGIGDIPFEDETFDVVISVGVLHHMPDTFEGIARCAEKLKPGGRLFVYLYYSCDNRGTLFRLCFKASNVLRRVVAALPSVLKQIVCDILAVTVYLPLVALARVIRWFSPKSEMFRLIPLSAYYDKSFWVIRNDSRDRFGTPLEQRFSKVEIEAMLTKAGLTNVEFSDHVPFWCAVAMKPTGS</sequence>
<evidence type="ECO:0000259" key="1">
    <source>
        <dbReference type="Pfam" id="PF08241"/>
    </source>
</evidence>
<dbReference type="EC" id="2.1.1.222" evidence="2"/>